<evidence type="ECO:0000313" key="2">
    <source>
        <dbReference type="Proteomes" id="UP000507245"/>
    </source>
</evidence>
<accession>A0A6J5WK35</accession>
<gene>
    <name evidence="1" type="ORF">ORAREDHAP_LOCUS15545</name>
</gene>
<keyword evidence="2" id="KW-1185">Reference proteome</keyword>
<proteinExistence type="predicted"/>
<dbReference type="EMBL" id="CAEKKB010000002">
    <property type="protein sequence ID" value="CAB4300425.1"/>
    <property type="molecule type" value="Genomic_DNA"/>
</dbReference>
<name>A0A6J5WK35_PRUAR</name>
<sequence length="134" mass="14321">MEKFTAGWNEGSEGWWVVTKENVKPVRSGYSVDGEGCNRGLSMRGCAGSRLSRGGRWVWGLVRGTGMLASNSKSNRGEGCRVWGTAYNESNMDVRAGVALVWLNSCLGGVVVPRQGGSGRGNCILRKVGLCGYS</sequence>
<organism evidence="1 2">
    <name type="scientific">Prunus armeniaca</name>
    <name type="common">Apricot</name>
    <name type="synonym">Armeniaca vulgaris</name>
    <dbReference type="NCBI Taxonomy" id="36596"/>
    <lineage>
        <taxon>Eukaryota</taxon>
        <taxon>Viridiplantae</taxon>
        <taxon>Streptophyta</taxon>
        <taxon>Embryophyta</taxon>
        <taxon>Tracheophyta</taxon>
        <taxon>Spermatophyta</taxon>
        <taxon>Magnoliopsida</taxon>
        <taxon>eudicotyledons</taxon>
        <taxon>Gunneridae</taxon>
        <taxon>Pentapetalae</taxon>
        <taxon>rosids</taxon>
        <taxon>fabids</taxon>
        <taxon>Rosales</taxon>
        <taxon>Rosaceae</taxon>
        <taxon>Amygdaloideae</taxon>
        <taxon>Amygdaleae</taxon>
        <taxon>Prunus</taxon>
    </lineage>
</organism>
<dbReference type="Proteomes" id="UP000507245">
    <property type="component" value="Unassembled WGS sequence"/>
</dbReference>
<evidence type="ECO:0000313" key="1">
    <source>
        <dbReference type="EMBL" id="CAB4300425.1"/>
    </source>
</evidence>
<dbReference type="AlphaFoldDB" id="A0A6J5WK35"/>
<protein>
    <submittedName>
        <fullName evidence="1">Uncharacterized protein</fullName>
    </submittedName>
</protein>
<reference evidence="2" key="1">
    <citation type="journal article" date="2020" name="Genome Biol.">
        <title>Gamete binning: chromosome-level and haplotype-resolved genome assembly enabled by high-throughput single-cell sequencing of gamete genomes.</title>
        <authorList>
            <person name="Campoy J.A."/>
            <person name="Sun H."/>
            <person name="Goel M."/>
            <person name="Jiao W.-B."/>
            <person name="Folz-Donahue K."/>
            <person name="Wang N."/>
            <person name="Rubio M."/>
            <person name="Liu C."/>
            <person name="Kukat C."/>
            <person name="Ruiz D."/>
            <person name="Huettel B."/>
            <person name="Schneeberger K."/>
        </authorList>
    </citation>
    <scope>NUCLEOTIDE SEQUENCE [LARGE SCALE GENOMIC DNA]</scope>
    <source>
        <strain evidence="2">cv. Rojo Pasion</strain>
    </source>
</reference>